<name>A0ABR6BVC2_9PSEU</name>
<accession>A0ABR6BVC2</accession>
<gene>
    <name evidence="1" type="ORF">BC739_008103</name>
</gene>
<dbReference type="RefSeq" id="WP_182840099.1">
    <property type="nucleotide sequence ID" value="NZ_BAAABQ010000018.1"/>
</dbReference>
<evidence type="ECO:0000313" key="2">
    <source>
        <dbReference type="Proteomes" id="UP000517916"/>
    </source>
</evidence>
<dbReference type="EMBL" id="JACJID010000007">
    <property type="protein sequence ID" value="MBA8930856.1"/>
    <property type="molecule type" value="Genomic_DNA"/>
</dbReference>
<proteinExistence type="predicted"/>
<dbReference type="Proteomes" id="UP000517916">
    <property type="component" value="Unassembled WGS sequence"/>
</dbReference>
<reference evidence="1 2" key="1">
    <citation type="submission" date="2020-08" db="EMBL/GenBank/DDBJ databases">
        <title>Genomic Encyclopedia of Archaeal and Bacterial Type Strains, Phase II (KMG-II): from individual species to whole genera.</title>
        <authorList>
            <person name="Goeker M."/>
        </authorList>
    </citation>
    <scope>NUCLEOTIDE SEQUENCE [LARGE SCALE GENOMIC DNA]</scope>
    <source>
        <strain evidence="1 2">DSM 43850</strain>
    </source>
</reference>
<comment type="caution">
    <text evidence="1">The sequence shown here is derived from an EMBL/GenBank/DDBJ whole genome shotgun (WGS) entry which is preliminary data.</text>
</comment>
<evidence type="ECO:0000313" key="1">
    <source>
        <dbReference type="EMBL" id="MBA8930856.1"/>
    </source>
</evidence>
<protein>
    <submittedName>
        <fullName evidence="1">Uncharacterized protein</fullName>
    </submittedName>
</protein>
<sequence length="134" mass="14173">MSRVNHRDTLLTDLRELQRRLRLLEAAKVAAKPAAALALPPTRPVDWPATTSPDWEDLFDATTRGGALELRWTAEEGTTGSVRVLLDGSQVGGELTAGAERGTDTVPIAGGAVSVQARRTSGTGLVRVAVFLTA</sequence>
<keyword evidence="2" id="KW-1185">Reference proteome</keyword>
<organism evidence="1 2">
    <name type="scientific">Kutzneria viridogrisea</name>
    <dbReference type="NCBI Taxonomy" id="47990"/>
    <lineage>
        <taxon>Bacteria</taxon>
        <taxon>Bacillati</taxon>
        <taxon>Actinomycetota</taxon>
        <taxon>Actinomycetes</taxon>
        <taxon>Pseudonocardiales</taxon>
        <taxon>Pseudonocardiaceae</taxon>
        <taxon>Kutzneria</taxon>
    </lineage>
</organism>